<dbReference type="InterPro" id="IPR001633">
    <property type="entry name" value="EAL_dom"/>
</dbReference>
<dbReference type="SUPFAM" id="SSF109604">
    <property type="entry name" value="HD-domain/PDEase-like"/>
    <property type="match status" value="1"/>
</dbReference>
<feature type="domain" description="HDOD" evidence="1">
    <location>
        <begin position="196"/>
        <end position="383"/>
    </location>
</feature>
<dbReference type="Gene3D" id="3.20.20.450">
    <property type="entry name" value="EAL domain"/>
    <property type="match status" value="1"/>
</dbReference>
<dbReference type="Pfam" id="PF08668">
    <property type="entry name" value="HDOD"/>
    <property type="match status" value="1"/>
</dbReference>
<gene>
    <name evidence="2" type="ORF">BFC17_09235</name>
</gene>
<accession>A0A1E8FJJ6</accession>
<evidence type="ECO:0000313" key="2">
    <source>
        <dbReference type="EMBL" id="OFI36119.1"/>
    </source>
</evidence>
<dbReference type="InterPro" id="IPR013976">
    <property type="entry name" value="HDOD"/>
</dbReference>
<comment type="caution">
    <text evidence="2">The sequence shown here is derived from an EMBL/GenBank/DDBJ whole genome shotgun (WGS) entry which is preliminary data.</text>
</comment>
<dbReference type="PANTHER" id="PTHR33525">
    <property type="match status" value="1"/>
</dbReference>
<sequence>MFAFIARQPILDREKDVFGYELLFRDGKSGAFPIHDEEKSRYIAQHFHTLGLDDICGDKTSFINFNSDTLIAGLPATLNPNTVVIELSDYPAQQSALVDACKHVKQLGFKLAIDDPAMISGQHSIFPLIDILKVDVHKANYNVIEQNIPRFLKSSIQLVAENVNNHDDFVVCRDLGFHLFQGYFFATPEKRIQRQLPASKMNLVDLMGESSSSQFSLDRINQIVERDAALSFLLLKFINNPTINKRYKITSLKHALNYMGEVEIKKFIALLAMANLGDDKPLELLHMSLVRAKFFDLLAQERGLNSNPPIGFLIGLFSLLDALLDQEMPDILRQLPLTDEVNDALLCKSAEFNHYIKLVKAFEGALWMNVIRESRELEIDQKYLHSLYNQAIVWGNGVRKTISSYFPKKLVNNND</sequence>
<dbReference type="OrthoDB" id="9804751at2"/>
<dbReference type="Pfam" id="PF00563">
    <property type="entry name" value="EAL"/>
    <property type="match status" value="1"/>
</dbReference>
<dbReference type="PANTHER" id="PTHR33525:SF4">
    <property type="entry name" value="CYCLIC DI-GMP PHOSPHODIESTERASE CDGJ"/>
    <property type="match status" value="1"/>
</dbReference>
<reference evidence="2 3" key="1">
    <citation type="submission" date="2016-09" db="EMBL/GenBank/DDBJ databases">
        <title>Alteromonas lipolytica, a new species isolated from sea water.</title>
        <authorList>
            <person name="Wu Y.-H."/>
            <person name="Cheng H."/>
            <person name="Xu X.-W."/>
        </authorList>
    </citation>
    <scope>NUCLEOTIDE SEQUENCE [LARGE SCALE GENOMIC DNA]</scope>
    <source>
        <strain evidence="2 3">JW12</strain>
    </source>
</reference>
<proteinExistence type="predicted"/>
<dbReference type="Gene3D" id="1.10.3210.10">
    <property type="entry name" value="Hypothetical protein af1432"/>
    <property type="match status" value="1"/>
</dbReference>
<keyword evidence="3" id="KW-1185">Reference proteome</keyword>
<dbReference type="AlphaFoldDB" id="A0A1E8FJJ6"/>
<organism evidence="2 3">
    <name type="scientific">Alteromonas lipolytica</name>
    <dbReference type="NCBI Taxonomy" id="1856405"/>
    <lineage>
        <taxon>Bacteria</taxon>
        <taxon>Pseudomonadati</taxon>
        <taxon>Pseudomonadota</taxon>
        <taxon>Gammaproteobacteria</taxon>
        <taxon>Alteromonadales</taxon>
        <taxon>Alteromonadaceae</taxon>
        <taxon>Alteromonas/Salinimonas group</taxon>
        <taxon>Alteromonas</taxon>
    </lineage>
</organism>
<dbReference type="SUPFAM" id="SSF141868">
    <property type="entry name" value="EAL domain-like"/>
    <property type="match status" value="1"/>
</dbReference>
<dbReference type="InterPro" id="IPR035919">
    <property type="entry name" value="EAL_sf"/>
</dbReference>
<evidence type="ECO:0000259" key="1">
    <source>
        <dbReference type="PROSITE" id="PS51833"/>
    </source>
</evidence>
<dbReference type="PIRSF" id="PIRSF003180">
    <property type="entry name" value="DiGMPpdiest_YuxH"/>
    <property type="match status" value="1"/>
</dbReference>
<dbReference type="STRING" id="1856405.BFC17_09235"/>
<dbReference type="RefSeq" id="WP_070174710.1">
    <property type="nucleotide sequence ID" value="NZ_BMJR01000014.1"/>
</dbReference>
<dbReference type="InterPro" id="IPR014408">
    <property type="entry name" value="dGMP_Pdiesterase_EAL/HD-GYP"/>
</dbReference>
<evidence type="ECO:0000313" key="3">
    <source>
        <dbReference type="Proteomes" id="UP000176037"/>
    </source>
</evidence>
<dbReference type="EMBL" id="MJIC01000003">
    <property type="protein sequence ID" value="OFI36119.1"/>
    <property type="molecule type" value="Genomic_DNA"/>
</dbReference>
<dbReference type="PROSITE" id="PS51833">
    <property type="entry name" value="HDOD"/>
    <property type="match status" value="1"/>
</dbReference>
<dbReference type="Proteomes" id="UP000176037">
    <property type="component" value="Unassembled WGS sequence"/>
</dbReference>
<protein>
    <submittedName>
        <fullName evidence="2">Diguanylate phosphodiesterase</fullName>
    </submittedName>
</protein>
<dbReference type="InterPro" id="IPR052340">
    <property type="entry name" value="RNase_Y/CdgJ"/>
</dbReference>
<name>A0A1E8FJJ6_9ALTE</name>